<evidence type="ECO:0000256" key="4">
    <source>
        <dbReference type="ARBA" id="ARBA00023125"/>
    </source>
</evidence>
<keyword evidence="1 6" id="KW-0597">Phosphoprotein</keyword>
<dbReference type="Gene3D" id="3.40.50.2300">
    <property type="match status" value="1"/>
</dbReference>
<dbReference type="RefSeq" id="WP_105037918.1">
    <property type="nucleotide sequence ID" value="NZ_PPSL01000001.1"/>
</dbReference>
<dbReference type="AlphaFoldDB" id="A0A2S7T250"/>
<keyword evidence="5" id="KW-0804">Transcription</keyword>
<name>A0A2S7T250_9BACT</name>
<evidence type="ECO:0000256" key="2">
    <source>
        <dbReference type="ARBA" id="ARBA00023012"/>
    </source>
</evidence>
<dbReference type="InterPro" id="IPR011006">
    <property type="entry name" value="CheY-like_superfamily"/>
</dbReference>
<evidence type="ECO:0000256" key="3">
    <source>
        <dbReference type="ARBA" id="ARBA00023015"/>
    </source>
</evidence>
<evidence type="ECO:0000256" key="5">
    <source>
        <dbReference type="ARBA" id="ARBA00023163"/>
    </source>
</evidence>
<reference evidence="8 9" key="1">
    <citation type="submission" date="2018-01" db="EMBL/GenBank/DDBJ databases">
        <title>A novel member of the phylum Bacteroidetes isolated from glacier ice.</title>
        <authorList>
            <person name="Liu Q."/>
            <person name="Xin Y.-H."/>
        </authorList>
    </citation>
    <scope>NUCLEOTIDE SEQUENCE [LARGE SCALE GENOMIC DNA]</scope>
    <source>
        <strain evidence="8 9">RB1R16</strain>
    </source>
</reference>
<evidence type="ECO:0000256" key="1">
    <source>
        <dbReference type="ARBA" id="ARBA00022553"/>
    </source>
</evidence>
<dbReference type="GO" id="GO:0005829">
    <property type="term" value="C:cytosol"/>
    <property type="evidence" value="ECO:0007669"/>
    <property type="project" value="TreeGrafter"/>
</dbReference>
<dbReference type="PANTHER" id="PTHR48111:SF1">
    <property type="entry name" value="TWO-COMPONENT RESPONSE REGULATOR ORR33"/>
    <property type="match status" value="1"/>
</dbReference>
<organism evidence="8 9">
    <name type="scientific">Flavipsychrobacter stenotrophus</name>
    <dbReference type="NCBI Taxonomy" id="2077091"/>
    <lineage>
        <taxon>Bacteria</taxon>
        <taxon>Pseudomonadati</taxon>
        <taxon>Bacteroidota</taxon>
        <taxon>Chitinophagia</taxon>
        <taxon>Chitinophagales</taxon>
        <taxon>Chitinophagaceae</taxon>
        <taxon>Flavipsychrobacter</taxon>
    </lineage>
</organism>
<keyword evidence="2" id="KW-0902">Two-component regulatory system</keyword>
<sequence length="135" mass="14854">MNAVDPVLPKVLVVEDDPTIQLIVRRSLEKRFSVSAYTNGIDALSFLQEGNLPDIIIADLNTPEMGGLELIEQLKASGYFSAIPVLVLSGEESTESRIKCLDSGADDYVVKPFNPRELEARINAILRRTGKILLN</sequence>
<evidence type="ECO:0000313" key="8">
    <source>
        <dbReference type="EMBL" id="PQJ13034.1"/>
    </source>
</evidence>
<dbReference type="Pfam" id="PF00072">
    <property type="entry name" value="Response_reg"/>
    <property type="match status" value="1"/>
</dbReference>
<feature type="domain" description="Response regulatory" evidence="7">
    <location>
        <begin position="10"/>
        <end position="126"/>
    </location>
</feature>
<comment type="caution">
    <text evidence="8">The sequence shown here is derived from an EMBL/GenBank/DDBJ whole genome shotgun (WGS) entry which is preliminary data.</text>
</comment>
<accession>A0A2S7T250</accession>
<proteinExistence type="predicted"/>
<dbReference type="GO" id="GO:0032993">
    <property type="term" value="C:protein-DNA complex"/>
    <property type="evidence" value="ECO:0007669"/>
    <property type="project" value="TreeGrafter"/>
</dbReference>
<dbReference type="InterPro" id="IPR039420">
    <property type="entry name" value="WalR-like"/>
</dbReference>
<keyword evidence="4" id="KW-0238">DNA-binding</keyword>
<dbReference type="PANTHER" id="PTHR48111">
    <property type="entry name" value="REGULATOR OF RPOS"/>
    <property type="match status" value="1"/>
</dbReference>
<feature type="modified residue" description="4-aspartylphosphate" evidence="6">
    <location>
        <position position="59"/>
    </location>
</feature>
<dbReference type="SMART" id="SM00448">
    <property type="entry name" value="REC"/>
    <property type="match status" value="1"/>
</dbReference>
<dbReference type="GO" id="GO:0006355">
    <property type="term" value="P:regulation of DNA-templated transcription"/>
    <property type="evidence" value="ECO:0007669"/>
    <property type="project" value="TreeGrafter"/>
</dbReference>
<evidence type="ECO:0000313" key="9">
    <source>
        <dbReference type="Proteomes" id="UP000239872"/>
    </source>
</evidence>
<keyword evidence="3" id="KW-0805">Transcription regulation</keyword>
<protein>
    <submittedName>
        <fullName evidence="8">Two-component system response regulator</fullName>
    </submittedName>
</protein>
<dbReference type="SUPFAM" id="SSF52172">
    <property type="entry name" value="CheY-like"/>
    <property type="match status" value="1"/>
</dbReference>
<dbReference type="Proteomes" id="UP000239872">
    <property type="component" value="Unassembled WGS sequence"/>
</dbReference>
<dbReference type="InterPro" id="IPR001789">
    <property type="entry name" value="Sig_transdc_resp-reg_receiver"/>
</dbReference>
<dbReference type="EMBL" id="PPSL01000001">
    <property type="protein sequence ID" value="PQJ13034.1"/>
    <property type="molecule type" value="Genomic_DNA"/>
</dbReference>
<dbReference type="OrthoDB" id="9789181at2"/>
<dbReference type="PROSITE" id="PS50110">
    <property type="entry name" value="RESPONSE_REGULATORY"/>
    <property type="match status" value="1"/>
</dbReference>
<evidence type="ECO:0000259" key="7">
    <source>
        <dbReference type="PROSITE" id="PS50110"/>
    </source>
</evidence>
<evidence type="ECO:0000256" key="6">
    <source>
        <dbReference type="PROSITE-ProRule" id="PRU00169"/>
    </source>
</evidence>
<keyword evidence="9" id="KW-1185">Reference proteome</keyword>
<dbReference type="GO" id="GO:0000156">
    <property type="term" value="F:phosphorelay response regulator activity"/>
    <property type="evidence" value="ECO:0007669"/>
    <property type="project" value="TreeGrafter"/>
</dbReference>
<dbReference type="GO" id="GO:0000976">
    <property type="term" value="F:transcription cis-regulatory region binding"/>
    <property type="evidence" value="ECO:0007669"/>
    <property type="project" value="TreeGrafter"/>
</dbReference>
<gene>
    <name evidence="8" type="ORF">CJD36_004630</name>
</gene>